<gene>
    <name evidence="1" type="ORF">SDC9_201542</name>
</gene>
<organism evidence="1">
    <name type="scientific">bioreactor metagenome</name>
    <dbReference type="NCBI Taxonomy" id="1076179"/>
    <lineage>
        <taxon>unclassified sequences</taxon>
        <taxon>metagenomes</taxon>
        <taxon>ecological metagenomes</taxon>
    </lineage>
</organism>
<protein>
    <submittedName>
        <fullName evidence="1">Uncharacterized protein</fullName>
    </submittedName>
</protein>
<proteinExistence type="predicted"/>
<accession>A0A645J051</accession>
<dbReference type="AlphaFoldDB" id="A0A645J051"/>
<comment type="caution">
    <text evidence="1">The sequence shown here is derived from an EMBL/GenBank/DDBJ whole genome shotgun (WGS) entry which is preliminary data.</text>
</comment>
<dbReference type="EMBL" id="VSSQ01121474">
    <property type="protein sequence ID" value="MPN53874.1"/>
    <property type="molecule type" value="Genomic_DNA"/>
</dbReference>
<evidence type="ECO:0000313" key="1">
    <source>
        <dbReference type="EMBL" id="MPN53874.1"/>
    </source>
</evidence>
<reference evidence="1" key="1">
    <citation type="submission" date="2019-08" db="EMBL/GenBank/DDBJ databases">
        <authorList>
            <person name="Kucharzyk K."/>
            <person name="Murdoch R.W."/>
            <person name="Higgins S."/>
            <person name="Loffler F."/>
        </authorList>
    </citation>
    <scope>NUCLEOTIDE SEQUENCE</scope>
</reference>
<name>A0A645J051_9ZZZZ</name>
<sequence length="134" mass="15489">MGPNIHSGRNFLFVFRTFRIPEPFGGRNFVVAGIYDEILRVFLFPADSRIHFRKLFVQKILIGTDPIGVMVAHRGKKRDAVHERSLIFRQFVIRARSLAAIHQVTDTQNEIGIKTCNHPRNGKTFRHSRRGTLH</sequence>